<organism evidence="1">
    <name type="scientific">marine sediment metagenome</name>
    <dbReference type="NCBI Taxonomy" id="412755"/>
    <lineage>
        <taxon>unclassified sequences</taxon>
        <taxon>metagenomes</taxon>
        <taxon>ecological metagenomes</taxon>
    </lineage>
</organism>
<sequence length="59" mass="7093">MDWKKIMLILSLEPQVTVSFFNLFKDFYFFIFPVAHPFLKKFNGPKGSYYLLQKRSLNV</sequence>
<proteinExistence type="predicted"/>
<dbReference type="AlphaFoldDB" id="A0A0F9JHN2"/>
<dbReference type="EMBL" id="LAZR01011412">
    <property type="protein sequence ID" value="KKM61826.1"/>
    <property type="molecule type" value="Genomic_DNA"/>
</dbReference>
<reference evidence="1" key="1">
    <citation type="journal article" date="2015" name="Nature">
        <title>Complex archaea that bridge the gap between prokaryotes and eukaryotes.</title>
        <authorList>
            <person name="Spang A."/>
            <person name="Saw J.H."/>
            <person name="Jorgensen S.L."/>
            <person name="Zaremba-Niedzwiedzka K."/>
            <person name="Martijn J."/>
            <person name="Lind A.E."/>
            <person name="van Eijk R."/>
            <person name="Schleper C."/>
            <person name="Guy L."/>
            <person name="Ettema T.J."/>
        </authorList>
    </citation>
    <scope>NUCLEOTIDE SEQUENCE</scope>
</reference>
<accession>A0A0F9JHN2</accession>
<evidence type="ECO:0000313" key="1">
    <source>
        <dbReference type="EMBL" id="KKM61826.1"/>
    </source>
</evidence>
<comment type="caution">
    <text evidence="1">The sequence shown here is derived from an EMBL/GenBank/DDBJ whole genome shotgun (WGS) entry which is preliminary data.</text>
</comment>
<protein>
    <submittedName>
        <fullName evidence="1">Uncharacterized protein</fullName>
    </submittedName>
</protein>
<gene>
    <name evidence="1" type="ORF">LCGC14_1527770</name>
</gene>
<name>A0A0F9JHN2_9ZZZZ</name>